<feature type="non-terminal residue" evidence="1">
    <location>
        <position position="1"/>
    </location>
</feature>
<accession>N6U501</accession>
<reference evidence="1" key="1">
    <citation type="journal article" date="2013" name="Genome Biol.">
        <title>Draft genome of the mountain pine beetle, Dendroctonus ponderosae Hopkins, a major forest pest.</title>
        <authorList>
            <person name="Keeling C.I."/>
            <person name="Yuen M.M."/>
            <person name="Liao N.Y."/>
            <person name="Docking T.R."/>
            <person name="Chan S.K."/>
            <person name="Taylor G.A."/>
            <person name="Palmquist D.L."/>
            <person name="Jackman S.D."/>
            <person name="Nguyen A."/>
            <person name="Li M."/>
            <person name="Henderson H."/>
            <person name="Janes J.K."/>
            <person name="Zhao Y."/>
            <person name="Pandoh P."/>
            <person name="Moore R."/>
            <person name="Sperling F.A."/>
            <person name="Huber D.P."/>
            <person name="Birol I."/>
            <person name="Jones S.J."/>
            <person name="Bohlmann J."/>
        </authorList>
    </citation>
    <scope>NUCLEOTIDE SEQUENCE</scope>
</reference>
<protein>
    <submittedName>
        <fullName evidence="1">Uncharacterized protein</fullName>
    </submittedName>
</protein>
<gene>
    <name evidence="1" type="ORF">YQE_07677</name>
</gene>
<proteinExistence type="predicted"/>
<dbReference type="EMBL" id="KB741002">
    <property type="protein sequence ID" value="ENN75716.1"/>
    <property type="molecule type" value="Genomic_DNA"/>
</dbReference>
<sequence length="92" mass="10577">MSLDDLKISVSSPKELDSFKYLDVLERRLNCDVDERDAVLLRHFFLSIYSILAGRQASKERSDSIISTKDCGILMFQLTTKPSRTGSTFRWN</sequence>
<organism evidence="1">
    <name type="scientific">Dendroctonus ponderosae</name>
    <name type="common">Mountain pine beetle</name>
    <dbReference type="NCBI Taxonomy" id="77166"/>
    <lineage>
        <taxon>Eukaryota</taxon>
        <taxon>Metazoa</taxon>
        <taxon>Ecdysozoa</taxon>
        <taxon>Arthropoda</taxon>
        <taxon>Hexapoda</taxon>
        <taxon>Insecta</taxon>
        <taxon>Pterygota</taxon>
        <taxon>Neoptera</taxon>
        <taxon>Endopterygota</taxon>
        <taxon>Coleoptera</taxon>
        <taxon>Polyphaga</taxon>
        <taxon>Cucujiformia</taxon>
        <taxon>Curculionidae</taxon>
        <taxon>Scolytinae</taxon>
        <taxon>Dendroctonus</taxon>
    </lineage>
</organism>
<evidence type="ECO:0000313" key="1">
    <source>
        <dbReference type="EMBL" id="ENN75716.1"/>
    </source>
</evidence>
<name>N6U501_DENPD</name>
<dbReference type="AlphaFoldDB" id="N6U501"/>
<dbReference type="HOGENOM" id="CLU_2415552_0_0_1"/>